<dbReference type="EMBL" id="QTSX02000957">
    <property type="protein sequence ID" value="KAJ9083648.1"/>
    <property type="molecule type" value="Genomic_DNA"/>
</dbReference>
<sequence>MLAPYKYTFDVILSNVLSPNSYHDLTLKLTVNLVKIDAPMYPLSELDDKAFGA</sequence>
<gene>
    <name evidence="1" type="ORF">DSO57_1032652</name>
</gene>
<evidence type="ECO:0000313" key="2">
    <source>
        <dbReference type="Proteomes" id="UP001165960"/>
    </source>
</evidence>
<dbReference type="Proteomes" id="UP001165960">
    <property type="component" value="Unassembled WGS sequence"/>
</dbReference>
<reference evidence="1" key="1">
    <citation type="submission" date="2022-04" db="EMBL/GenBank/DDBJ databases">
        <title>Genome of the entomopathogenic fungus Entomophthora muscae.</title>
        <authorList>
            <person name="Elya C."/>
            <person name="Lovett B.R."/>
            <person name="Lee E."/>
            <person name="Macias A.M."/>
            <person name="Hajek A.E."/>
            <person name="De Bivort B.L."/>
            <person name="Kasson M.T."/>
            <person name="De Fine Licht H.H."/>
            <person name="Stajich J.E."/>
        </authorList>
    </citation>
    <scope>NUCLEOTIDE SEQUENCE</scope>
    <source>
        <strain evidence="1">Berkeley</strain>
    </source>
</reference>
<organism evidence="1 2">
    <name type="scientific">Entomophthora muscae</name>
    <dbReference type="NCBI Taxonomy" id="34485"/>
    <lineage>
        <taxon>Eukaryota</taxon>
        <taxon>Fungi</taxon>
        <taxon>Fungi incertae sedis</taxon>
        <taxon>Zoopagomycota</taxon>
        <taxon>Entomophthoromycotina</taxon>
        <taxon>Entomophthoromycetes</taxon>
        <taxon>Entomophthorales</taxon>
        <taxon>Entomophthoraceae</taxon>
        <taxon>Entomophthora</taxon>
    </lineage>
</organism>
<proteinExistence type="predicted"/>
<name>A0ACC2U9B8_9FUNG</name>
<evidence type="ECO:0000313" key="1">
    <source>
        <dbReference type="EMBL" id="KAJ9083648.1"/>
    </source>
</evidence>
<accession>A0ACC2U9B8</accession>
<comment type="caution">
    <text evidence="1">The sequence shown here is derived from an EMBL/GenBank/DDBJ whole genome shotgun (WGS) entry which is preliminary data.</text>
</comment>
<protein>
    <submittedName>
        <fullName evidence="1">Uncharacterized protein</fullName>
    </submittedName>
</protein>
<keyword evidence="2" id="KW-1185">Reference proteome</keyword>